<evidence type="ECO:0000256" key="1">
    <source>
        <dbReference type="SAM" id="MobiDB-lite"/>
    </source>
</evidence>
<keyword evidence="4" id="KW-1185">Reference proteome</keyword>
<feature type="chain" id="PRO_5040160249" evidence="2">
    <location>
        <begin position="23"/>
        <end position="314"/>
    </location>
</feature>
<evidence type="ECO:0000313" key="4">
    <source>
        <dbReference type="Proteomes" id="UP000724874"/>
    </source>
</evidence>
<accession>A0A9P5TMC8</accession>
<gene>
    <name evidence="3" type="ORF">CPB84DRAFT_1777939</name>
</gene>
<dbReference type="OrthoDB" id="3095139at2759"/>
<keyword evidence="2" id="KW-0732">Signal</keyword>
<sequence length="314" mass="34431">MVSLRLGFVTAAVLASSLLVSAIPVPSNPYTGSPAPYAVEEGSVYRALPSHFEPHHPDNDRDGGAVLHPVVAIGRTSPGGRVPAVAMSHQHPPHMSSDLRPASDYHVHTDHHGHGRFEDGSMAAVGHPVHVHHEDLRLPTNRLPLRLHPEDARRLSHDTAHSTSHLRPTNPGWPQPPVHQQTAHAPWNDPDQRHAYFGTQQHHDQHNPYGAAAYPGHGQHPHQAYGQQQHPHQAYGQQQHPHQAHGQQHAHQAYGQGQQQQHQHAAYPAHAYPQHPQHAAHAPQHGAVYPPGHPYAGYPVQSHSGHHGSNGRRS</sequence>
<proteinExistence type="predicted"/>
<protein>
    <submittedName>
        <fullName evidence="3">Uncharacterized protein</fullName>
    </submittedName>
</protein>
<feature type="region of interest" description="Disordered" evidence="1">
    <location>
        <begin position="155"/>
        <end position="314"/>
    </location>
</feature>
<reference evidence="3" key="1">
    <citation type="submission" date="2020-11" db="EMBL/GenBank/DDBJ databases">
        <authorList>
            <consortium name="DOE Joint Genome Institute"/>
            <person name="Ahrendt S."/>
            <person name="Riley R."/>
            <person name="Andreopoulos W."/>
            <person name="LaButti K."/>
            <person name="Pangilinan J."/>
            <person name="Ruiz-duenas F.J."/>
            <person name="Barrasa J.M."/>
            <person name="Sanchez-Garcia M."/>
            <person name="Camarero S."/>
            <person name="Miyauchi S."/>
            <person name="Serrano A."/>
            <person name="Linde D."/>
            <person name="Babiker R."/>
            <person name="Drula E."/>
            <person name="Ayuso-Fernandez I."/>
            <person name="Pacheco R."/>
            <person name="Padilla G."/>
            <person name="Ferreira P."/>
            <person name="Barriuso J."/>
            <person name="Kellner H."/>
            <person name="Castanera R."/>
            <person name="Alfaro M."/>
            <person name="Ramirez L."/>
            <person name="Pisabarro A.G."/>
            <person name="Kuo A."/>
            <person name="Tritt A."/>
            <person name="Lipzen A."/>
            <person name="He G."/>
            <person name="Yan M."/>
            <person name="Ng V."/>
            <person name="Cullen D."/>
            <person name="Martin F."/>
            <person name="Rosso M.-N."/>
            <person name="Henrissat B."/>
            <person name="Hibbett D."/>
            <person name="Martinez A.T."/>
            <person name="Grigoriev I.V."/>
        </authorList>
    </citation>
    <scope>NUCLEOTIDE SEQUENCE</scope>
    <source>
        <strain evidence="3">AH 44721</strain>
    </source>
</reference>
<dbReference type="EMBL" id="JADNYJ010000043">
    <property type="protein sequence ID" value="KAF8901170.1"/>
    <property type="molecule type" value="Genomic_DNA"/>
</dbReference>
<organism evidence="3 4">
    <name type="scientific">Gymnopilus junonius</name>
    <name type="common">Spectacular rustgill mushroom</name>
    <name type="synonym">Gymnopilus spectabilis subsp. junonius</name>
    <dbReference type="NCBI Taxonomy" id="109634"/>
    <lineage>
        <taxon>Eukaryota</taxon>
        <taxon>Fungi</taxon>
        <taxon>Dikarya</taxon>
        <taxon>Basidiomycota</taxon>
        <taxon>Agaricomycotina</taxon>
        <taxon>Agaricomycetes</taxon>
        <taxon>Agaricomycetidae</taxon>
        <taxon>Agaricales</taxon>
        <taxon>Agaricineae</taxon>
        <taxon>Hymenogastraceae</taxon>
        <taxon>Gymnopilus</taxon>
    </lineage>
</organism>
<evidence type="ECO:0000256" key="2">
    <source>
        <dbReference type="SAM" id="SignalP"/>
    </source>
</evidence>
<feature type="compositionally biased region" description="Low complexity" evidence="1">
    <location>
        <begin position="215"/>
        <end position="287"/>
    </location>
</feature>
<feature type="compositionally biased region" description="Basic residues" evidence="1">
    <location>
        <begin position="304"/>
        <end position="314"/>
    </location>
</feature>
<dbReference type="Proteomes" id="UP000724874">
    <property type="component" value="Unassembled WGS sequence"/>
</dbReference>
<dbReference type="AlphaFoldDB" id="A0A9P5TMC8"/>
<evidence type="ECO:0000313" key="3">
    <source>
        <dbReference type="EMBL" id="KAF8901170.1"/>
    </source>
</evidence>
<comment type="caution">
    <text evidence="3">The sequence shown here is derived from an EMBL/GenBank/DDBJ whole genome shotgun (WGS) entry which is preliminary data.</text>
</comment>
<feature type="signal peptide" evidence="2">
    <location>
        <begin position="1"/>
        <end position="22"/>
    </location>
</feature>
<name>A0A9P5TMC8_GYMJU</name>